<evidence type="ECO:0000313" key="3">
    <source>
        <dbReference type="Proteomes" id="UP001454036"/>
    </source>
</evidence>
<gene>
    <name evidence="2" type="ORF">LIER_12651</name>
</gene>
<protein>
    <submittedName>
        <fullName evidence="2">Uncharacterized protein</fullName>
    </submittedName>
</protein>
<feature type="region of interest" description="Disordered" evidence="1">
    <location>
        <begin position="1"/>
        <end position="48"/>
    </location>
</feature>
<accession>A0AAV3PU04</accession>
<dbReference type="Proteomes" id="UP001454036">
    <property type="component" value="Unassembled WGS sequence"/>
</dbReference>
<evidence type="ECO:0000256" key="1">
    <source>
        <dbReference type="SAM" id="MobiDB-lite"/>
    </source>
</evidence>
<sequence>MLKALKDRSEAKEEEKSELNNAIGEESTQRSPIVDNAGKNLNPSSDSLERVGSTKILLNSGEGVENVVTPRHKGDVHVKEIRLEEINECNDNLGGDVQVNPSVKDTSGEDSYKTVKSHSSVEPTVADILTELKGKRVKRVLRKQGAPVKFVREKGPSPVKEDDDIMIVSSTVS</sequence>
<organism evidence="2 3">
    <name type="scientific">Lithospermum erythrorhizon</name>
    <name type="common">Purple gromwell</name>
    <name type="synonym">Lithospermum officinale var. erythrorhizon</name>
    <dbReference type="NCBI Taxonomy" id="34254"/>
    <lineage>
        <taxon>Eukaryota</taxon>
        <taxon>Viridiplantae</taxon>
        <taxon>Streptophyta</taxon>
        <taxon>Embryophyta</taxon>
        <taxon>Tracheophyta</taxon>
        <taxon>Spermatophyta</taxon>
        <taxon>Magnoliopsida</taxon>
        <taxon>eudicotyledons</taxon>
        <taxon>Gunneridae</taxon>
        <taxon>Pentapetalae</taxon>
        <taxon>asterids</taxon>
        <taxon>lamiids</taxon>
        <taxon>Boraginales</taxon>
        <taxon>Boraginaceae</taxon>
        <taxon>Boraginoideae</taxon>
        <taxon>Lithospermeae</taxon>
        <taxon>Lithospermum</taxon>
    </lineage>
</organism>
<dbReference type="EMBL" id="BAABME010002466">
    <property type="protein sequence ID" value="GAA0154763.1"/>
    <property type="molecule type" value="Genomic_DNA"/>
</dbReference>
<keyword evidence="3" id="KW-1185">Reference proteome</keyword>
<feature type="region of interest" description="Disordered" evidence="1">
    <location>
        <begin position="92"/>
        <end position="118"/>
    </location>
</feature>
<comment type="caution">
    <text evidence="2">The sequence shown here is derived from an EMBL/GenBank/DDBJ whole genome shotgun (WGS) entry which is preliminary data.</text>
</comment>
<evidence type="ECO:0000313" key="2">
    <source>
        <dbReference type="EMBL" id="GAA0154763.1"/>
    </source>
</evidence>
<feature type="compositionally biased region" description="Basic and acidic residues" evidence="1">
    <location>
        <begin position="1"/>
        <end position="18"/>
    </location>
</feature>
<proteinExistence type="predicted"/>
<reference evidence="2 3" key="1">
    <citation type="submission" date="2024-01" db="EMBL/GenBank/DDBJ databases">
        <title>The complete chloroplast genome sequence of Lithospermum erythrorhizon: insights into the phylogenetic relationship among Boraginaceae species and the maternal lineages of purple gromwells.</title>
        <authorList>
            <person name="Okada T."/>
            <person name="Watanabe K."/>
        </authorList>
    </citation>
    <scope>NUCLEOTIDE SEQUENCE [LARGE SCALE GENOMIC DNA]</scope>
</reference>
<dbReference type="AlphaFoldDB" id="A0AAV3PU04"/>
<name>A0AAV3PU04_LITER</name>